<evidence type="ECO:0000313" key="3">
    <source>
        <dbReference type="Proteomes" id="UP000630660"/>
    </source>
</evidence>
<organism evidence="2 3">
    <name type="scientific">candidate division WOR-3 bacterium</name>
    <dbReference type="NCBI Taxonomy" id="2052148"/>
    <lineage>
        <taxon>Bacteria</taxon>
        <taxon>Bacteria division WOR-3</taxon>
    </lineage>
</organism>
<evidence type="ECO:0000256" key="1">
    <source>
        <dbReference type="SAM" id="Phobius"/>
    </source>
</evidence>
<dbReference type="EMBL" id="WJKJ01000271">
    <property type="protein sequence ID" value="MBD3365166.1"/>
    <property type="molecule type" value="Genomic_DNA"/>
</dbReference>
<gene>
    <name evidence="2" type="ORF">GF359_08120</name>
</gene>
<proteinExistence type="predicted"/>
<keyword evidence="1" id="KW-0812">Transmembrane</keyword>
<reference evidence="2" key="1">
    <citation type="submission" date="2019-11" db="EMBL/GenBank/DDBJ databases">
        <title>Microbial mats filling the niche in hypersaline microbial mats.</title>
        <authorList>
            <person name="Wong H.L."/>
            <person name="Macleod F.I."/>
            <person name="White R.A. III"/>
            <person name="Burns B.P."/>
        </authorList>
    </citation>
    <scope>NUCLEOTIDE SEQUENCE</scope>
    <source>
        <strain evidence="2">Bin_327</strain>
    </source>
</reference>
<dbReference type="Proteomes" id="UP000630660">
    <property type="component" value="Unassembled WGS sequence"/>
</dbReference>
<accession>A0A9D5KCL5</accession>
<keyword evidence="1" id="KW-0472">Membrane</keyword>
<feature type="transmembrane region" description="Helical" evidence="1">
    <location>
        <begin position="61"/>
        <end position="79"/>
    </location>
</feature>
<feature type="transmembrane region" description="Helical" evidence="1">
    <location>
        <begin position="91"/>
        <end position="113"/>
    </location>
</feature>
<comment type="caution">
    <text evidence="2">The sequence shown here is derived from an EMBL/GenBank/DDBJ whole genome shotgun (WGS) entry which is preliminary data.</text>
</comment>
<sequence>MDKHIKTTDDKWLEKALRCYRDGIGFKLIDDAEIGIGQKDLESGISLVRAASRRKISLKQIGQMLTGLGIGAAGIWMVIAAIVDPEPTSKLGLLIAGGIVLTLTGGLAVLRALGQRWTIKGKPGGVFEVEPGKDS</sequence>
<evidence type="ECO:0000313" key="2">
    <source>
        <dbReference type="EMBL" id="MBD3365166.1"/>
    </source>
</evidence>
<keyword evidence="1" id="KW-1133">Transmembrane helix</keyword>
<name>A0A9D5KCL5_UNCW3</name>
<protein>
    <submittedName>
        <fullName evidence="2">Uncharacterized protein</fullName>
    </submittedName>
</protein>
<dbReference type="AlphaFoldDB" id="A0A9D5KCL5"/>